<evidence type="ECO:0000259" key="1">
    <source>
        <dbReference type="Pfam" id="PF10545"/>
    </source>
</evidence>
<organism evidence="2 3">
    <name type="scientific">Rhamnusium bicolor</name>
    <dbReference type="NCBI Taxonomy" id="1586634"/>
    <lineage>
        <taxon>Eukaryota</taxon>
        <taxon>Metazoa</taxon>
        <taxon>Ecdysozoa</taxon>
        <taxon>Arthropoda</taxon>
        <taxon>Hexapoda</taxon>
        <taxon>Insecta</taxon>
        <taxon>Pterygota</taxon>
        <taxon>Neoptera</taxon>
        <taxon>Endopterygota</taxon>
        <taxon>Coleoptera</taxon>
        <taxon>Polyphaga</taxon>
        <taxon>Cucujiformia</taxon>
        <taxon>Chrysomeloidea</taxon>
        <taxon>Cerambycidae</taxon>
        <taxon>Lepturinae</taxon>
        <taxon>Rhagiini</taxon>
        <taxon>Rhamnusium</taxon>
    </lineage>
</organism>
<evidence type="ECO:0000313" key="2">
    <source>
        <dbReference type="EMBL" id="KAJ8968938.1"/>
    </source>
</evidence>
<dbReference type="Proteomes" id="UP001162156">
    <property type="component" value="Unassembled WGS sequence"/>
</dbReference>
<dbReference type="PANTHER" id="PTHR21505">
    <property type="entry name" value="MADF DOMAIN-CONTAINING PROTEIN-RELATED"/>
    <property type="match status" value="1"/>
</dbReference>
<feature type="domain" description="MADF" evidence="1">
    <location>
        <begin position="13"/>
        <end position="91"/>
    </location>
</feature>
<dbReference type="InterPro" id="IPR006578">
    <property type="entry name" value="MADF-dom"/>
</dbReference>
<dbReference type="AlphaFoldDB" id="A0AAV8ZR59"/>
<reference evidence="2" key="1">
    <citation type="journal article" date="2023" name="Insect Mol. Biol.">
        <title>Genome sequencing provides insights into the evolution of gene families encoding plant cell wall-degrading enzymes in longhorned beetles.</title>
        <authorList>
            <person name="Shin N.R."/>
            <person name="Okamura Y."/>
            <person name="Kirsch R."/>
            <person name="Pauchet Y."/>
        </authorList>
    </citation>
    <scope>NUCLEOTIDE SEQUENCE</scope>
    <source>
        <strain evidence="2">RBIC_L_NR</strain>
    </source>
</reference>
<accession>A0AAV8ZR59</accession>
<sequence>MKLYKIHVFGKIKCKNYSDEHKKNAVYNILVNKLMDVDPNSTKDIVIKEIYSLRTCYRKELKKCNATTKSGTGTEDVHESNLWYYDLLVFMSD</sequence>
<gene>
    <name evidence="2" type="ORF">NQ314_002030</name>
</gene>
<keyword evidence="3" id="KW-1185">Reference proteome</keyword>
<comment type="caution">
    <text evidence="2">The sequence shown here is derived from an EMBL/GenBank/DDBJ whole genome shotgun (WGS) entry which is preliminary data.</text>
</comment>
<dbReference type="EMBL" id="JANEYF010000625">
    <property type="protein sequence ID" value="KAJ8968938.1"/>
    <property type="molecule type" value="Genomic_DNA"/>
</dbReference>
<evidence type="ECO:0000313" key="3">
    <source>
        <dbReference type="Proteomes" id="UP001162156"/>
    </source>
</evidence>
<name>A0AAV8ZR59_9CUCU</name>
<dbReference type="Pfam" id="PF10545">
    <property type="entry name" value="MADF_DNA_bdg"/>
    <property type="match status" value="1"/>
</dbReference>
<proteinExistence type="predicted"/>
<dbReference type="PANTHER" id="PTHR21505:SF8">
    <property type="entry name" value="DPT-YFP REPRESSOR BY OVEREXPRESSION, ISOFORM D-RELATED"/>
    <property type="match status" value="1"/>
</dbReference>
<protein>
    <recommendedName>
        <fullName evidence="1">MADF domain-containing protein</fullName>
    </recommendedName>
</protein>